<evidence type="ECO:0000259" key="2">
    <source>
        <dbReference type="Pfam" id="PF14905"/>
    </source>
</evidence>
<dbReference type="EMBL" id="QRKA01000020">
    <property type="protein sequence ID" value="RHH77061.1"/>
    <property type="molecule type" value="Genomic_DNA"/>
</dbReference>
<proteinExistence type="predicted"/>
<sequence length="771" mass="88669">MLRFISVFLICMITNCIHAQTIRIQGRILDEHNELISSAAIQCYGENKSFLGGTISGTDGKFIIKQAVSNQQCKLLITYIGYQSYEMNLQLADDVNVGDIILKSASQLLDEVAVTANQAVRKDNKLMVFPSKSQKHHAYDGYSALSVLMIPNLNVDPFNKTVSTRQGNTLLCINGREASMDEIKTLDPKDILRVDFYESHHPEHPAATSVIDYILTVHNYGATIVGNLNQRLNYVKGNGGVSAKVYHKKSEFSFYVNGNYDHYTPDRGEETDIRFGFPDEVVVRTTRTLPSPIHGNTFNTTLSYLFQDANNQLAISAKLEKGNSKNNHKKTELYSNHSVDESVTEKTRSEDALSAFQISYNRRMKHMQILRVKLFGSYNKNAYNRFYQSLNVSSANSFLSDTREHFYYLNPTLLYVKTIKQHSVFLDINYSRKQTDNTYYYQDQATKSKLKDEQTNIMAGYNVRIKKVASITLQWADKLVAIDNGENSLFKHYFAPSTFLNLYLPKQNTVNIQFGSGIFDPEMRYQNNTEQIIDRYQILKGNPNLKTSYSWDASLTYTKGFQWGALSYFFKYRQDGKRIYEQVDYDPERELFVHNYLNGGNHIQIISDVEAQFKLIPDKLKWMVTAEYGCDTEYDWRKIRKENFIVQTKFLFTHKNMMASAELTTPVSYVARGSVFTVPVSLKINVGYTLNCWHFEAGTQNPFSCAIKSEYYNDRYSKVTCNYQPGVLNHIFYININYRFNMGKKHQFKEVEMENGKHSGILKVNDSLNGK</sequence>
<feature type="chain" id="PRO_5019550061" description="Outer membrane protein beta-barrel domain-containing protein" evidence="1">
    <location>
        <begin position="20"/>
        <end position="771"/>
    </location>
</feature>
<dbReference type="Proteomes" id="UP000283713">
    <property type="component" value="Unassembled WGS sequence"/>
</dbReference>
<evidence type="ECO:0000313" key="3">
    <source>
        <dbReference type="EMBL" id="RHH77061.1"/>
    </source>
</evidence>
<dbReference type="InterPro" id="IPR041700">
    <property type="entry name" value="OMP_b-brl_3"/>
</dbReference>
<evidence type="ECO:0000256" key="1">
    <source>
        <dbReference type="SAM" id="SignalP"/>
    </source>
</evidence>
<gene>
    <name evidence="3" type="ORF">DW193_13810</name>
</gene>
<protein>
    <recommendedName>
        <fullName evidence="2">Outer membrane protein beta-barrel domain-containing protein</fullName>
    </recommendedName>
</protein>
<dbReference type="RefSeq" id="WP_118292484.1">
    <property type="nucleotide sequence ID" value="NZ_CP181423.1"/>
</dbReference>
<feature type="signal peptide" evidence="1">
    <location>
        <begin position="1"/>
        <end position="19"/>
    </location>
</feature>
<dbReference type="Pfam" id="PF14905">
    <property type="entry name" value="OMP_b-brl_3"/>
    <property type="match status" value="1"/>
</dbReference>
<dbReference type="SUPFAM" id="SSF49464">
    <property type="entry name" value="Carboxypeptidase regulatory domain-like"/>
    <property type="match status" value="1"/>
</dbReference>
<keyword evidence="1" id="KW-0732">Signal</keyword>
<reference evidence="3 4" key="1">
    <citation type="submission" date="2018-08" db="EMBL/GenBank/DDBJ databases">
        <title>A genome reference for cultivated species of the human gut microbiota.</title>
        <authorList>
            <person name="Zou Y."/>
            <person name="Xue W."/>
            <person name="Luo G."/>
        </authorList>
    </citation>
    <scope>NUCLEOTIDE SEQUENCE [LARGE SCALE GENOMIC DNA]</scope>
    <source>
        <strain evidence="3 4">AM16-6</strain>
    </source>
</reference>
<feature type="domain" description="Outer membrane protein beta-barrel" evidence="2">
    <location>
        <begin position="415"/>
        <end position="628"/>
    </location>
</feature>
<dbReference type="Pfam" id="PF13715">
    <property type="entry name" value="CarbopepD_reg_2"/>
    <property type="match status" value="1"/>
</dbReference>
<dbReference type="InterPro" id="IPR008969">
    <property type="entry name" value="CarboxyPept-like_regulatory"/>
</dbReference>
<accession>A0A414XT24</accession>
<dbReference type="AlphaFoldDB" id="A0A414XT24"/>
<dbReference type="SUPFAM" id="SSF56935">
    <property type="entry name" value="Porins"/>
    <property type="match status" value="1"/>
</dbReference>
<name>A0A414XT24_PHOVU</name>
<evidence type="ECO:0000313" key="4">
    <source>
        <dbReference type="Proteomes" id="UP000283713"/>
    </source>
</evidence>
<organism evidence="3 4">
    <name type="scientific">Phocaeicola vulgatus</name>
    <name type="common">Bacteroides vulgatus</name>
    <dbReference type="NCBI Taxonomy" id="821"/>
    <lineage>
        <taxon>Bacteria</taxon>
        <taxon>Pseudomonadati</taxon>
        <taxon>Bacteroidota</taxon>
        <taxon>Bacteroidia</taxon>
        <taxon>Bacteroidales</taxon>
        <taxon>Bacteroidaceae</taxon>
        <taxon>Phocaeicola</taxon>
    </lineage>
</organism>
<comment type="caution">
    <text evidence="3">The sequence shown here is derived from an EMBL/GenBank/DDBJ whole genome shotgun (WGS) entry which is preliminary data.</text>
</comment>